<dbReference type="eggNOG" id="COG0456">
    <property type="taxonomic scope" value="Bacteria"/>
</dbReference>
<evidence type="ECO:0000313" key="4">
    <source>
        <dbReference type="EMBL" id="AIE83647.1"/>
    </source>
</evidence>
<dbReference type="EMBL" id="CP007139">
    <property type="protein sequence ID" value="AIE83647.1"/>
    <property type="molecule type" value="Genomic_DNA"/>
</dbReference>
<dbReference type="InterPro" id="IPR050832">
    <property type="entry name" value="Bact_Acetyltransf"/>
</dbReference>
<dbReference type="CDD" id="cd04301">
    <property type="entry name" value="NAT_SF"/>
    <property type="match status" value="1"/>
</dbReference>
<accession>A0A068NJM3</accession>
<protein>
    <submittedName>
        <fullName evidence="4">Acetyl-transferase</fullName>
    </submittedName>
</protein>
<keyword evidence="5" id="KW-1185">Reference proteome</keyword>
<keyword evidence="2" id="KW-0012">Acyltransferase</keyword>
<evidence type="ECO:0000256" key="2">
    <source>
        <dbReference type="ARBA" id="ARBA00023315"/>
    </source>
</evidence>
<evidence type="ECO:0000256" key="1">
    <source>
        <dbReference type="ARBA" id="ARBA00022679"/>
    </source>
</evidence>
<dbReference type="SUPFAM" id="SSF55729">
    <property type="entry name" value="Acyl-CoA N-acyltransferases (Nat)"/>
    <property type="match status" value="1"/>
</dbReference>
<dbReference type="Pfam" id="PF00583">
    <property type="entry name" value="Acetyltransf_1"/>
    <property type="match status" value="1"/>
</dbReference>
<dbReference type="HOGENOM" id="CLU_095996_1_1_0"/>
<reference evidence="4 5" key="1">
    <citation type="journal article" date="2014" name="PLoS ONE">
        <title>The first complete genome sequence of the class fimbriimonadia in the phylum armatimonadetes.</title>
        <authorList>
            <person name="Hu Z.Y."/>
            <person name="Wang Y.Z."/>
            <person name="Im W.T."/>
            <person name="Wang S.Y."/>
            <person name="Zhao G.P."/>
            <person name="Zheng H.J."/>
            <person name="Quan Z.X."/>
        </authorList>
    </citation>
    <scope>NUCLEOTIDE SEQUENCE [LARGE SCALE GENOMIC DNA]</scope>
    <source>
        <strain evidence="4">Gsoil 348</strain>
    </source>
</reference>
<dbReference type="PROSITE" id="PS51186">
    <property type="entry name" value="GNAT"/>
    <property type="match status" value="1"/>
</dbReference>
<dbReference type="KEGG" id="fgi:OP10G_0279"/>
<dbReference type="PRINTS" id="PR01754">
    <property type="entry name" value="SACTRNSFRASE"/>
</dbReference>
<dbReference type="RefSeq" id="WP_025227683.1">
    <property type="nucleotide sequence ID" value="NZ_CP007139.1"/>
</dbReference>
<keyword evidence="1 4" id="KW-0808">Transferase</keyword>
<evidence type="ECO:0000259" key="3">
    <source>
        <dbReference type="PROSITE" id="PS51186"/>
    </source>
</evidence>
<sequence length="189" mass="21070">MALRIEQGPLTELEAYEQVPIGFEVVGRVDLEELKASEGRFIVVRLGVPYLKDYDQDPDSRPSALPRHFQTDNWRLFAAFEADRRVGGAIVAWNSPGCDMLEGRSDLAVVFDLRVAHEARGRAIGRALFSEAAKWAKERGCKELRVETQDVNVGACRFYAAIGCHLHSVELGAYGPDLDEAKLIWSLPL</sequence>
<name>A0A068NJM3_FIMGI</name>
<dbReference type="OrthoDB" id="9800193at2"/>
<dbReference type="InterPro" id="IPR016181">
    <property type="entry name" value="Acyl_CoA_acyltransferase"/>
</dbReference>
<dbReference type="PANTHER" id="PTHR43877">
    <property type="entry name" value="AMINOALKYLPHOSPHONATE N-ACETYLTRANSFERASE-RELATED-RELATED"/>
    <property type="match status" value="1"/>
</dbReference>
<dbReference type="AlphaFoldDB" id="A0A068NJM3"/>
<organism evidence="4 5">
    <name type="scientific">Fimbriimonas ginsengisoli Gsoil 348</name>
    <dbReference type="NCBI Taxonomy" id="661478"/>
    <lineage>
        <taxon>Bacteria</taxon>
        <taxon>Bacillati</taxon>
        <taxon>Armatimonadota</taxon>
        <taxon>Fimbriimonadia</taxon>
        <taxon>Fimbriimonadales</taxon>
        <taxon>Fimbriimonadaceae</taxon>
        <taxon>Fimbriimonas</taxon>
    </lineage>
</organism>
<dbReference type="Gene3D" id="3.40.630.30">
    <property type="match status" value="1"/>
</dbReference>
<dbReference type="Proteomes" id="UP000027982">
    <property type="component" value="Chromosome"/>
</dbReference>
<dbReference type="InterPro" id="IPR000182">
    <property type="entry name" value="GNAT_dom"/>
</dbReference>
<dbReference type="PANTHER" id="PTHR43877:SF2">
    <property type="entry name" value="AMINOALKYLPHOSPHONATE N-ACETYLTRANSFERASE-RELATED"/>
    <property type="match status" value="1"/>
</dbReference>
<proteinExistence type="predicted"/>
<dbReference type="GO" id="GO:0016747">
    <property type="term" value="F:acyltransferase activity, transferring groups other than amino-acyl groups"/>
    <property type="evidence" value="ECO:0007669"/>
    <property type="project" value="InterPro"/>
</dbReference>
<dbReference type="STRING" id="661478.OP10G_0279"/>
<gene>
    <name evidence="4" type="ORF">OP10G_0279</name>
</gene>
<dbReference type="InterPro" id="IPR008125">
    <property type="entry name" value="Streptothricin_AcTrfase"/>
</dbReference>
<evidence type="ECO:0000313" key="5">
    <source>
        <dbReference type="Proteomes" id="UP000027982"/>
    </source>
</evidence>
<feature type="domain" description="N-acetyltransferase" evidence="3">
    <location>
        <begin position="21"/>
        <end position="189"/>
    </location>
</feature>